<dbReference type="GO" id="GO:0005737">
    <property type="term" value="C:cytoplasm"/>
    <property type="evidence" value="ECO:0007669"/>
    <property type="project" value="InterPro"/>
</dbReference>
<dbReference type="Proteomes" id="UP000245535">
    <property type="component" value="Unassembled WGS sequence"/>
</dbReference>
<dbReference type="CDD" id="cd00433">
    <property type="entry name" value="Peptidase_M17"/>
    <property type="match status" value="1"/>
</dbReference>
<dbReference type="PANTHER" id="PTHR11963">
    <property type="entry name" value="LEUCINE AMINOPEPTIDASE-RELATED"/>
    <property type="match status" value="1"/>
</dbReference>
<organism evidence="7 8">
    <name type="scientific">Sediminitomix flava</name>
    <dbReference type="NCBI Taxonomy" id="379075"/>
    <lineage>
        <taxon>Bacteria</taxon>
        <taxon>Pseudomonadati</taxon>
        <taxon>Bacteroidota</taxon>
        <taxon>Cytophagia</taxon>
        <taxon>Cytophagales</taxon>
        <taxon>Flammeovirgaceae</taxon>
        <taxon>Sediminitomix</taxon>
    </lineage>
</organism>
<evidence type="ECO:0000313" key="8">
    <source>
        <dbReference type="Proteomes" id="UP000245535"/>
    </source>
</evidence>
<keyword evidence="4" id="KW-0378">Hydrolase</keyword>
<keyword evidence="8" id="KW-1185">Reference proteome</keyword>
<reference evidence="7 8" key="1">
    <citation type="submission" date="2018-03" db="EMBL/GenBank/DDBJ databases">
        <title>Genomic Encyclopedia of Archaeal and Bacterial Type Strains, Phase II (KMG-II): from individual species to whole genera.</title>
        <authorList>
            <person name="Goeker M."/>
        </authorList>
    </citation>
    <scope>NUCLEOTIDE SEQUENCE [LARGE SCALE GENOMIC DNA]</scope>
    <source>
        <strain evidence="7 8">DSM 28229</strain>
    </source>
</reference>
<evidence type="ECO:0000256" key="1">
    <source>
        <dbReference type="ARBA" id="ARBA00009528"/>
    </source>
</evidence>
<dbReference type="InterPro" id="IPR043472">
    <property type="entry name" value="Macro_dom-like"/>
</dbReference>
<evidence type="ECO:0000256" key="4">
    <source>
        <dbReference type="ARBA" id="ARBA00022801"/>
    </source>
</evidence>
<comment type="caution">
    <text evidence="7">The sequence shown here is derived from an EMBL/GenBank/DDBJ whole genome shotgun (WGS) entry which is preliminary data.</text>
</comment>
<dbReference type="Gene3D" id="3.40.630.10">
    <property type="entry name" value="Zn peptidases"/>
    <property type="match status" value="1"/>
</dbReference>
<evidence type="ECO:0000313" key="7">
    <source>
        <dbReference type="EMBL" id="PWJ42749.1"/>
    </source>
</evidence>
<dbReference type="InterPro" id="IPR011356">
    <property type="entry name" value="Leucine_aapep/pepB"/>
</dbReference>
<dbReference type="Gene3D" id="3.40.220.10">
    <property type="entry name" value="Leucine Aminopeptidase, subunit E, domain 1"/>
    <property type="match status" value="1"/>
</dbReference>
<dbReference type="SUPFAM" id="SSF53187">
    <property type="entry name" value="Zn-dependent exopeptidases"/>
    <property type="match status" value="1"/>
</dbReference>
<gene>
    <name evidence="7" type="ORF">BC781_102294</name>
</gene>
<dbReference type="PROSITE" id="PS00631">
    <property type="entry name" value="CYTOSOL_AP"/>
    <property type="match status" value="1"/>
</dbReference>
<feature type="domain" description="Cytosol aminopeptidase" evidence="6">
    <location>
        <begin position="325"/>
        <end position="332"/>
    </location>
</feature>
<keyword evidence="3" id="KW-0645">Protease</keyword>
<dbReference type="Pfam" id="PF00883">
    <property type="entry name" value="Peptidase_M17"/>
    <property type="match status" value="1"/>
</dbReference>
<name>A0A315ZCA1_SEDFL</name>
<dbReference type="GO" id="GO:0070006">
    <property type="term" value="F:metalloaminopeptidase activity"/>
    <property type="evidence" value="ECO:0007669"/>
    <property type="project" value="InterPro"/>
</dbReference>
<dbReference type="InterPro" id="IPR000819">
    <property type="entry name" value="Peptidase_M17_C"/>
</dbReference>
<dbReference type="AlphaFoldDB" id="A0A315ZCA1"/>
<accession>A0A315ZCA1</accession>
<dbReference type="GO" id="GO:0006508">
    <property type="term" value="P:proteolysis"/>
    <property type="evidence" value="ECO:0007669"/>
    <property type="project" value="UniProtKB-KW"/>
</dbReference>
<keyword evidence="5" id="KW-0464">Manganese</keyword>
<dbReference type="PRINTS" id="PR00481">
    <property type="entry name" value="LAMNOPPTDASE"/>
</dbReference>
<dbReference type="RefSeq" id="WP_245935599.1">
    <property type="nucleotide sequence ID" value="NZ_QGDO01000002.1"/>
</dbReference>
<sequence>MNNVQLYKATSTVDSKHKIIIIDDLNEIKGFCPNDEVENFVKEKFNTETLVEYRNLSNSIFFTKIPREKKHFEQLEFMRRQGGLVFEQLKKETELIIEIIDQSDQDCFVLAVAEGLGISSYFFDKYKKDQKQPVIHLHLRNEHLKEMLVKEYNVLIDALSDCRDLVNEPHSFLTAQQLSEELIQLSKKSGFDIEVWNEEQIIEENFHALLAVNKGSQEPPTFNILEYLPDDPINDQPYVLVGKGVVYDTGGVNLKSTASGTLNKMKSDMAGAATIASVISAISRNKLPLHVVGLIPATDNRPGANAIVPGDVIDTHAGKTVEIGNTDAEGRLILADALSYAKRYNPKLVIDIATLTGSAAMSLGREGVVYMGKAPVNVKNDFEQTGREVYERVIEFPLWDEYNDYIASSIADINNVGGRLAGAITAGKFLQHFTDYDWIHIDIAGAAYYDRPHFYRPKNASGVGVRLLYQFLKSQLK</sequence>
<dbReference type="PANTHER" id="PTHR11963:SF23">
    <property type="entry name" value="CYTOSOL AMINOPEPTIDASE"/>
    <property type="match status" value="1"/>
</dbReference>
<evidence type="ECO:0000256" key="2">
    <source>
        <dbReference type="ARBA" id="ARBA00022438"/>
    </source>
</evidence>
<evidence type="ECO:0000259" key="6">
    <source>
        <dbReference type="PROSITE" id="PS00631"/>
    </source>
</evidence>
<evidence type="ECO:0000256" key="5">
    <source>
        <dbReference type="ARBA" id="ARBA00023211"/>
    </source>
</evidence>
<evidence type="ECO:0000256" key="3">
    <source>
        <dbReference type="ARBA" id="ARBA00022670"/>
    </source>
</evidence>
<proteinExistence type="inferred from homology"/>
<dbReference type="EMBL" id="QGDO01000002">
    <property type="protein sequence ID" value="PWJ42749.1"/>
    <property type="molecule type" value="Genomic_DNA"/>
</dbReference>
<comment type="similarity">
    <text evidence="1">Belongs to the peptidase M17 family.</text>
</comment>
<dbReference type="GO" id="GO:0030145">
    <property type="term" value="F:manganese ion binding"/>
    <property type="evidence" value="ECO:0007669"/>
    <property type="project" value="InterPro"/>
</dbReference>
<protein>
    <submittedName>
        <fullName evidence="7">Leucyl aminopeptidase</fullName>
    </submittedName>
</protein>
<keyword evidence="2 7" id="KW-0031">Aminopeptidase</keyword>